<dbReference type="InterPro" id="IPR000001">
    <property type="entry name" value="Kringle"/>
</dbReference>
<dbReference type="AlphaFoldDB" id="A0A816D0H2"/>
<dbReference type="SUPFAM" id="SSF57440">
    <property type="entry name" value="Kringle-like"/>
    <property type="match status" value="1"/>
</dbReference>
<name>A0A816D0H2_9BILA</name>
<feature type="non-terminal residue" evidence="5">
    <location>
        <position position="1"/>
    </location>
</feature>
<dbReference type="PROSITE" id="PS50070">
    <property type="entry name" value="KRINGLE_2"/>
    <property type="match status" value="1"/>
</dbReference>
<gene>
    <name evidence="5" type="ORF">GPM918_LOCUS44340</name>
    <name evidence="6" type="ORF">SRO942_LOCUS46147</name>
</gene>
<evidence type="ECO:0000313" key="6">
    <source>
        <dbReference type="EMBL" id="CAF4529886.1"/>
    </source>
</evidence>
<comment type="caution">
    <text evidence="5">The sequence shown here is derived from an EMBL/GenBank/DDBJ whole genome shotgun (WGS) entry which is preliminary data.</text>
</comment>
<dbReference type="Proteomes" id="UP000681722">
    <property type="component" value="Unassembled WGS sequence"/>
</dbReference>
<evidence type="ECO:0000313" key="7">
    <source>
        <dbReference type="Proteomes" id="UP000663829"/>
    </source>
</evidence>
<comment type="caution">
    <text evidence="3">Lacks conserved residue(s) required for the propagation of feature annotation.</text>
</comment>
<dbReference type="InterPro" id="IPR018056">
    <property type="entry name" value="Kringle_CS"/>
</dbReference>
<dbReference type="Pfam" id="PF01419">
    <property type="entry name" value="Jacalin"/>
    <property type="match status" value="1"/>
</dbReference>
<dbReference type="InterPro" id="IPR013806">
    <property type="entry name" value="Kringle-like"/>
</dbReference>
<evidence type="ECO:0000256" key="2">
    <source>
        <dbReference type="ARBA" id="ARBA00023157"/>
    </source>
</evidence>
<dbReference type="Gene3D" id="2.40.20.10">
    <property type="entry name" value="Plasminogen Kringle 4"/>
    <property type="match status" value="1"/>
</dbReference>
<dbReference type="InterPro" id="IPR038178">
    <property type="entry name" value="Kringle_sf"/>
</dbReference>
<sequence>YQTIIHGRSYGGLGGDIVKESLSQSISSRLVAVQIYSCNWIQALKLTYSTENTIFHYNNKTRLESNEIYGDYEKCQCEHNLTTKCKTDIFKLSADENIIKVTVVFGERTPSWLMHQSIYVILGIQFETNKNHLSSFYGDRRGIRVDEQFNGYKLKYITARVSNFIHRIQFHWDRDDDSKEKQLCMKMNLSTINIEKDDSLSDDCYKLPYGLDYKRKRNYTISNRACQTWKSIRYTNSLSFSNNEIDDEEHNYCRNPTNKAHGPWCYVNDLGHWEYCGIPLCGK</sequence>
<dbReference type="EMBL" id="CAJNOQ010043605">
    <property type="protein sequence ID" value="CAF1630900.1"/>
    <property type="molecule type" value="Genomic_DNA"/>
</dbReference>
<keyword evidence="7" id="KW-1185">Reference proteome</keyword>
<evidence type="ECO:0000313" key="5">
    <source>
        <dbReference type="EMBL" id="CAF1630900.1"/>
    </source>
</evidence>
<accession>A0A816D0H2</accession>
<feature type="domain" description="Kringle" evidence="4">
    <location>
        <begin position="210"/>
        <end position="281"/>
    </location>
</feature>
<dbReference type="Pfam" id="PF00051">
    <property type="entry name" value="Kringle"/>
    <property type="match status" value="1"/>
</dbReference>
<dbReference type="PANTHER" id="PTHR24261:SF7">
    <property type="entry name" value="KRINGLE DOMAIN-CONTAINING PROTEIN"/>
    <property type="match status" value="1"/>
</dbReference>
<evidence type="ECO:0000259" key="4">
    <source>
        <dbReference type="PROSITE" id="PS50070"/>
    </source>
</evidence>
<dbReference type="SMART" id="SM00130">
    <property type="entry name" value="KR"/>
    <property type="match status" value="1"/>
</dbReference>
<evidence type="ECO:0000256" key="1">
    <source>
        <dbReference type="ARBA" id="ARBA00022572"/>
    </source>
</evidence>
<dbReference type="OrthoDB" id="2415936at2759"/>
<dbReference type="InterPro" id="IPR036404">
    <property type="entry name" value="Jacalin-like_lectin_dom_sf"/>
</dbReference>
<dbReference type="InterPro" id="IPR050759">
    <property type="entry name" value="Serine_protease_kringle"/>
</dbReference>
<dbReference type="EMBL" id="CAJOBC010111448">
    <property type="protein sequence ID" value="CAF4529886.1"/>
    <property type="molecule type" value="Genomic_DNA"/>
</dbReference>
<organism evidence="5 7">
    <name type="scientific">Didymodactylos carnosus</name>
    <dbReference type="NCBI Taxonomy" id="1234261"/>
    <lineage>
        <taxon>Eukaryota</taxon>
        <taxon>Metazoa</taxon>
        <taxon>Spiralia</taxon>
        <taxon>Gnathifera</taxon>
        <taxon>Rotifera</taxon>
        <taxon>Eurotatoria</taxon>
        <taxon>Bdelloidea</taxon>
        <taxon>Philodinida</taxon>
        <taxon>Philodinidae</taxon>
        <taxon>Didymodactylos</taxon>
    </lineage>
</organism>
<dbReference type="SUPFAM" id="SSF51101">
    <property type="entry name" value="Mannose-binding lectins"/>
    <property type="match status" value="1"/>
</dbReference>
<keyword evidence="1 3" id="KW-0420">Kringle</keyword>
<dbReference type="PRINTS" id="PR00018">
    <property type="entry name" value="KRINGLE"/>
</dbReference>
<feature type="disulfide bond" evidence="3">
    <location>
        <begin position="226"/>
        <end position="265"/>
    </location>
</feature>
<keyword evidence="2 3" id="KW-1015">Disulfide bond</keyword>
<dbReference type="PANTHER" id="PTHR24261">
    <property type="entry name" value="PLASMINOGEN-RELATED"/>
    <property type="match status" value="1"/>
</dbReference>
<feature type="disulfide bond" evidence="3">
    <location>
        <begin position="253"/>
        <end position="276"/>
    </location>
</feature>
<evidence type="ECO:0000256" key="3">
    <source>
        <dbReference type="PROSITE-ProRule" id="PRU00121"/>
    </source>
</evidence>
<reference evidence="5" key="1">
    <citation type="submission" date="2021-02" db="EMBL/GenBank/DDBJ databases">
        <authorList>
            <person name="Nowell W R."/>
        </authorList>
    </citation>
    <scope>NUCLEOTIDE SEQUENCE</scope>
</reference>
<protein>
    <recommendedName>
        <fullName evidence="4">Kringle domain-containing protein</fullName>
    </recommendedName>
</protein>
<dbReference type="Proteomes" id="UP000663829">
    <property type="component" value="Unassembled WGS sequence"/>
</dbReference>
<dbReference type="Gene3D" id="2.100.10.30">
    <property type="entry name" value="Jacalin-like lectin domain"/>
    <property type="match status" value="1"/>
</dbReference>
<dbReference type="InterPro" id="IPR001229">
    <property type="entry name" value="Jacalin-like_lectin_dom"/>
</dbReference>
<dbReference type="PROSITE" id="PS00021">
    <property type="entry name" value="KRINGLE_1"/>
    <property type="match status" value="1"/>
</dbReference>
<proteinExistence type="predicted"/>